<proteinExistence type="predicted"/>
<dbReference type="Proteomes" id="UP000680714">
    <property type="component" value="Unassembled WGS sequence"/>
</dbReference>
<evidence type="ECO:0000313" key="2">
    <source>
        <dbReference type="Proteomes" id="UP000680714"/>
    </source>
</evidence>
<gene>
    <name evidence="1" type="ORF">KEC16_05540</name>
</gene>
<protein>
    <submittedName>
        <fullName evidence="1">Uncharacterized protein</fullName>
    </submittedName>
</protein>
<dbReference type="RefSeq" id="WP_211546685.1">
    <property type="nucleotide sequence ID" value="NZ_JAGTUF010000003.1"/>
</dbReference>
<comment type="caution">
    <text evidence="1">The sequence shown here is derived from an EMBL/GenBank/DDBJ whole genome shotgun (WGS) entry which is preliminary data.</text>
</comment>
<organism evidence="1 2">
    <name type="scientific">Magnetospirillum sulfuroxidans</name>
    <dbReference type="NCBI Taxonomy" id="611300"/>
    <lineage>
        <taxon>Bacteria</taxon>
        <taxon>Pseudomonadati</taxon>
        <taxon>Pseudomonadota</taxon>
        <taxon>Alphaproteobacteria</taxon>
        <taxon>Rhodospirillales</taxon>
        <taxon>Rhodospirillaceae</taxon>
        <taxon>Magnetospirillum</taxon>
    </lineage>
</organism>
<evidence type="ECO:0000313" key="1">
    <source>
        <dbReference type="EMBL" id="MBR9971173.1"/>
    </source>
</evidence>
<dbReference type="EMBL" id="JAGTUF010000003">
    <property type="protein sequence ID" value="MBR9971173.1"/>
    <property type="molecule type" value="Genomic_DNA"/>
</dbReference>
<name>A0ABS5I9R7_9PROT</name>
<sequence>MGGTANMLPMIMQGASMIAQQAGSQNAASAQAQSQADQINLQNQLLVQQQDQQAKQQRDLLKRQVASARAALAAGAGGAQGGSGAALLAGLSRQSAEDIAAGFNSASLRQQQLYARLNQDEGGSGTLALANQAFSVLKPLFGNGS</sequence>
<keyword evidence="2" id="KW-1185">Reference proteome</keyword>
<reference evidence="1 2" key="1">
    <citation type="submission" date="2021-04" db="EMBL/GenBank/DDBJ databases">
        <title>Magnetospirillum sulfuroxidans sp. nov., a facultative chemolithoautotrophic sulfur-oxidizing alphaproteobacterium isolated from freshwater sediment and proposals for Paramagetospirillum gen. nov., and Magnetospirillaceae fam. nov.</title>
        <authorList>
            <person name="Koziaeva V."/>
            <person name="Geelhoed J.S."/>
            <person name="Sorokin D.Y."/>
            <person name="Grouzdev D.S."/>
        </authorList>
    </citation>
    <scope>NUCLEOTIDE SEQUENCE [LARGE SCALE GENOMIC DNA]</scope>
    <source>
        <strain evidence="1 2">J10</strain>
    </source>
</reference>
<accession>A0ABS5I9R7</accession>